<name>A0AAN7SXF1_9EURO</name>
<evidence type="ECO:0000313" key="1">
    <source>
        <dbReference type="EMBL" id="KAK5083876.1"/>
    </source>
</evidence>
<comment type="caution">
    <text evidence="1">The sequence shown here is derived from an EMBL/GenBank/DDBJ whole genome shotgun (WGS) entry which is preliminary data.</text>
</comment>
<accession>A0AAN7SXF1</accession>
<protein>
    <submittedName>
        <fullName evidence="1">Uncharacterized protein</fullName>
    </submittedName>
</protein>
<sequence>MEELSLQYIHQSLGERFLAHYENRNMELFREEALKIALLCAGIAAGVQVSDLEELTRRSLLRQYVSSTMKLLRIADAQANSSIAAYPATLIVCRVVQDELEPILSYTLLGTLQRMAHIYATTSIFTDRFSEQTRHLRAPDNLVRVRLRQEAFLALILGQSNLLERPPFPDVRNWSNAGYTQCLDVLASISTYCGTENIDREELLIIMAACRRLPGHEEEYFKTGDVCKQKARDCIGAYLEMLAFSVAPLRSWILTVTALRAALVLGVLLAEFSQNVTESAQDRERLSRLLQAFTNVQDETQADRSRWLRRYRNVFERLREMCELLAQPASRAMVMNGAASPPEQGTALRHMTRDDRDNIMMPQRMVQHYLASPCGEESSFKSLLLSQQSTFEI</sequence>
<gene>
    <name evidence="1" type="ORF">LTR05_006383</name>
</gene>
<dbReference type="AlphaFoldDB" id="A0AAN7SXF1"/>
<evidence type="ECO:0000313" key="2">
    <source>
        <dbReference type="Proteomes" id="UP001309876"/>
    </source>
</evidence>
<keyword evidence="2" id="KW-1185">Reference proteome</keyword>
<dbReference type="Proteomes" id="UP001309876">
    <property type="component" value="Unassembled WGS sequence"/>
</dbReference>
<reference evidence="1 2" key="1">
    <citation type="submission" date="2023-08" db="EMBL/GenBank/DDBJ databases">
        <title>Black Yeasts Isolated from many extreme environments.</title>
        <authorList>
            <person name="Coleine C."/>
            <person name="Stajich J.E."/>
            <person name="Selbmann L."/>
        </authorList>
    </citation>
    <scope>NUCLEOTIDE SEQUENCE [LARGE SCALE GENOMIC DNA]</scope>
    <source>
        <strain evidence="1 2">CCFEE 5910</strain>
    </source>
</reference>
<dbReference type="EMBL" id="JAVRRJ010000006">
    <property type="protein sequence ID" value="KAK5083876.1"/>
    <property type="molecule type" value="Genomic_DNA"/>
</dbReference>
<proteinExistence type="predicted"/>
<organism evidence="1 2">
    <name type="scientific">Lithohypha guttulata</name>
    <dbReference type="NCBI Taxonomy" id="1690604"/>
    <lineage>
        <taxon>Eukaryota</taxon>
        <taxon>Fungi</taxon>
        <taxon>Dikarya</taxon>
        <taxon>Ascomycota</taxon>
        <taxon>Pezizomycotina</taxon>
        <taxon>Eurotiomycetes</taxon>
        <taxon>Chaetothyriomycetidae</taxon>
        <taxon>Chaetothyriales</taxon>
        <taxon>Trichomeriaceae</taxon>
        <taxon>Lithohypha</taxon>
    </lineage>
</organism>